<dbReference type="Proteomes" id="UP000460194">
    <property type="component" value="Unassembled WGS sequence"/>
</dbReference>
<dbReference type="RefSeq" id="WP_321169660.1">
    <property type="nucleotide sequence ID" value="NZ_WMEO01000007.1"/>
</dbReference>
<keyword evidence="1" id="KW-0472">Membrane</keyword>
<accession>A0A6B1IMG2</accession>
<gene>
    <name evidence="3" type="ORF">GLW36_06330</name>
</gene>
<dbReference type="AlphaFoldDB" id="A0A6B1IMG2"/>
<sequence length="118" mass="12236">MNRALRYGVALTVGLSVAGLVARFGNGDHSLAPSVFLIYAATTSLVVAHRGTWRTFFDTDSDRKQRVLGAVSGGVAGGATSAFVQISVPAATAAFGLMVFGMAITVADFTHRSESTPD</sequence>
<dbReference type="Pfam" id="PF26480">
    <property type="entry name" value="DUF8153"/>
    <property type="match status" value="1"/>
</dbReference>
<dbReference type="EMBL" id="WMEO01000007">
    <property type="protein sequence ID" value="MYL16264.1"/>
    <property type="molecule type" value="Genomic_DNA"/>
</dbReference>
<feature type="transmembrane region" description="Helical" evidence="1">
    <location>
        <begin position="67"/>
        <end position="84"/>
    </location>
</feature>
<name>A0A6B1IMG2_9EURY</name>
<keyword evidence="1" id="KW-0812">Transmembrane</keyword>
<feature type="transmembrane region" description="Helical" evidence="1">
    <location>
        <begin position="7"/>
        <end position="25"/>
    </location>
</feature>
<feature type="domain" description="DUF8153" evidence="2">
    <location>
        <begin position="24"/>
        <end position="113"/>
    </location>
</feature>
<evidence type="ECO:0000256" key="1">
    <source>
        <dbReference type="SAM" id="Phobius"/>
    </source>
</evidence>
<dbReference type="InterPro" id="IPR058466">
    <property type="entry name" value="DUF8153"/>
</dbReference>
<proteinExistence type="predicted"/>
<evidence type="ECO:0000259" key="2">
    <source>
        <dbReference type="Pfam" id="PF26480"/>
    </source>
</evidence>
<protein>
    <recommendedName>
        <fullName evidence="2">DUF8153 domain-containing protein</fullName>
    </recommendedName>
</protein>
<evidence type="ECO:0000313" key="4">
    <source>
        <dbReference type="Proteomes" id="UP000460194"/>
    </source>
</evidence>
<organism evidence="3 4">
    <name type="scientific">Halorubrum distributum</name>
    <dbReference type="NCBI Taxonomy" id="29283"/>
    <lineage>
        <taxon>Archaea</taxon>
        <taxon>Methanobacteriati</taxon>
        <taxon>Methanobacteriota</taxon>
        <taxon>Stenosarchaea group</taxon>
        <taxon>Halobacteria</taxon>
        <taxon>Halobacteriales</taxon>
        <taxon>Haloferacaceae</taxon>
        <taxon>Halorubrum</taxon>
        <taxon>Halorubrum distributum group</taxon>
    </lineage>
</organism>
<keyword evidence="1" id="KW-1133">Transmembrane helix</keyword>
<evidence type="ECO:0000313" key="3">
    <source>
        <dbReference type="EMBL" id="MYL16264.1"/>
    </source>
</evidence>
<reference evidence="3 4" key="1">
    <citation type="submission" date="2019-11" db="EMBL/GenBank/DDBJ databases">
        <title>Genome sequences of 17 halophilic strains isolated from different environments.</title>
        <authorList>
            <person name="Furrow R.E."/>
        </authorList>
    </citation>
    <scope>NUCLEOTIDE SEQUENCE [LARGE SCALE GENOMIC DNA]</scope>
    <source>
        <strain evidence="3 4">22517_05_Cabo</strain>
    </source>
</reference>
<comment type="caution">
    <text evidence="3">The sequence shown here is derived from an EMBL/GenBank/DDBJ whole genome shotgun (WGS) entry which is preliminary data.</text>
</comment>
<feature type="transmembrane region" description="Helical" evidence="1">
    <location>
        <begin position="31"/>
        <end position="47"/>
    </location>
</feature>